<gene>
    <name evidence="4" type="ORF">CMQ_5432</name>
</gene>
<protein>
    <recommendedName>
        <fullName evidence="3">ELYS-like domain-containing protein</fullName>
    </recommendedName>
</protein>
<accession>F0XG24</accession>
<reference evidence="4 5" key="1">
    <citation type="journal article" date="2011" name="Proc. Natl. Acad. Sci. U.S.A.">
        <title>Genome and transcriptome analyses of the mountain pine beetle-fungal symbiont Grosmannia clavigera, a lodgepole pine pathogen.</title>
        <authorList>
            <person name="DiGuistini S."/>
            <person name="Wang Y."/>
            <person name="Liao N.Y."/>
            <person name="Taylor G."/>
            <person name="Tanguay P."/>
            <person name="Feau N."/>
            <person name="Henrissat B."/>
            <person name="Chan S.K."/>
            <person name="Hesse-Orce U."/>
            <person name="Alamouti S.M."/>
            <person name="Tsui C.K.M."/>
            <person name="Docking R.T."/>
            <person name="Levasseur A."/>
            <person name="Haridas S."/>
            <person name="Robertson G."/>
            <person name="Birol I."/>
            <person name="Holt R.A."/>
            <person name="Marra M.A."/>
            <person name="Hamelin R.C."/>
            <person name="Hirst M."/>
            <person name="Jones S.J.M."/>
            <person name="Bohlmann J."/>
            <person name="Breuil C."/>
        </authorList>
    </citation>
    <scope>NUCLEOTIDE SEQUENCE [LARGE SCALE GENOMIC DNA]</scope>
    <source>
        <strain evidence="5">kw1407 / UAMH 11150</strain>
    </source>
</reference>
<feature type="domain" description="ELYS-like" evidence="3">
    <location>
        <begin position="40"/>
        <end position="262"/>
    </location>
</feature>
<dbReference type="Pfam" id="PF13934">
    <property type="entry name" value="ELYS"/>
    <property type="match status" value="1"/>
</dbReference>
<comment type="subcellular location">
    <subcellularLocation>
        <location evidence="1">Nucleus</location>
    </subcellularLocation>
</comment>
<dbReference type="HOGENOM" id="CLU_070360_0_0_1"/>
<dbReference type="EMBL" id="GL629767">
    <property type="protein sequence ID" value="EFX03382.1"/>
    <property type="molecule type" value="Genomic_DNA"/>
</dbReference>
<dbReference type="STRING" id="655863.F0XG24"/>
<evidence type="ECO:0000256" key="2">
    <source>
        <dbReference type="ARBA" id="ARBA00023242"/>
    </source>
</evidence>
<name>F0XG24_GROCL</name>
<evidence type="ECO:0000313" key="5">
    <source>
        <dbReference type="Proteomes" id="UP000007796"/>
    </source>
</evidence>
<dbReference type="AlphaFoldDB" id="F0XG24"/>
<evidence type="ECO:0000313" key="4">
    <source>
        <dbReference type="EMBL" id="EFX03382.1"/>
    </source>
</evidence>
<evidence type="ECO:0000256" key="1">
    <source>
        <dbReference type="ARBA" id="ARBA00004123"/>
    </source>
</evidence>
<dbReference type="InterPro" id="IPR025151">
    <property type="entry name" value="ELYS_dom"/>
</dbReference>
<dbReference type="GeneID" id="25978754"/>
<keyword evidence="5" id="KW-1185">Reference proteome</keyword>
<dbReference type="GO" id="GO:0005634">
    <property type="term" value="C:nucleus"/>
    <property type="evidence" value="ECO:0007669"/>
    <property type="project" value="UniProtKB-SubCell"/>
</dbReference>
<sequence>MTGRLDYRSFHDVFGVEGKLPYDQYINRDIESKRKSLGGVLFVDRVLTALGVSKVKIYPPREGRALHELYQQILSSKMSTHHKLSALYYLLLDHDDAIGPRMKLTEKFALQTGMPKRYQIFMRGLWHMDRLQFQVALEFLAHPSLLPEFADNIVTVLVRHAEAGDYSLALAYYYAVQPVLKTQEALELLFGAIAHTDVTEGLMFTRKLPNPARKQLFEQLVTFALKGSSSSTGNLDVADRATELVSLPLRNVEEAWLREFLVTGEGRKLKKAKDTMVMRKIVSGDLGLGEGKSLGGPWGMVLQGFRHGTGGHVEQ</sequence>
<dbReference type="OrthoDB" id="20729at2759"/>
<evidence type="ECO:0000259" key="3">
    <source>
        <dbReference type="Pfam" id="PF13934"/>
    </source>
</evidence>
<dbReference type="Proteomes" id="UP000007796">
    <property type="component" value="Unassembled WGS sequence"/>
</dbReference>
<keyword evidence="2" id="KW-0539">Nucleus</keyword>
<proteinExistence type="predicted"/>
<organism evidence="5">
    <name type="scientific">Grosmannia clavigera (strain kw1407 / UAMH 11150)</name>
    <name type="common">Blue stain fungus</name>
    <name type="synonym">Graphiocladiella clavigera</name>
    <dbReference type="NCBI Taxonomy" id="655863"/>
    <lineage>
        <taxon>Eukaryota</taxon>
        <taxon>Fungi</taxon>
        <taxon>Dikarya</taxon>
        <taxon>Ascomycota</taxon>
        <taxon>Pezizomycotina</taxon>
        <taxon>Sordariomycetes</taxon>
        <taxon>Sordariomycetidae</taxon>
        <taxon>Ophiostomatales</taxon>
        <taxon>Ophiostomataceae</taxon>
        <taxon>Leptographium</taxon>
    </lineage>
</organism>
<dbReference type="eggNOG" id="ENOG502S4G4">
    <property type="taxonomic scope" value="Eukaryota"/>
</dbReference>
<dbReference type="InParanoid" id="F0XG24"/>
<dbReference type="RefSeq" id="XP_014172864.1">
    <property type="nucleotide sequence ID" value="XM_014317389.1"/>
</dbReference>